<comment type="similarity">
    <text evidence="1 3">Belongs to the short-chain dehydrogenases/reductases (SDR) family.</text>
</comment>
<dbReference type="AlphaFoldDB" id="B0T7E3"/>
<dbReference type="SUPFAM" id="SSF51735">
    <property type="entry name" value="NAD(P)-binding Rossmann-fold domains"/>
    <property type="match status" value="1"/>
</dbReference>
<dbReference type="PRINTS" id="PR00080">
    <property type="entry name" value="SDRFAMILY"/>
</dbReference>
<dbReference type="PRINTS" id="PR00081">
    <property type="entry name" value="GDHRDH"/>
</dbReference>
<protein>
    <submittedName>
        <fullName evidence="5">Short-chain dehydrogenase/reductase SDR</fullName>
    </submittedName>
</protein>
<reference evidence="5" key="1">
    <citation type="submission" date="2008-01" db="EMBL/GenBank/DDBJ databases">
        <title>Complete sequence of chromosome of Caulobacter sp. K31.</title>
        <authorList>
            <consortium name="US DOE Joint Genome Institute"/>
            <person name="Copeland A."/>
            <person name="Lucas S."/>
            <person name="Lapidus A."/>
            <person name="Barry K."/>
            <person name="Glavina del Rio T."/>
            <person name="Dalin E."/>
            <person name="Tice H."/>
            <person name="Pitluck S."/>
            <person name="Bruce D."/>
            <person name="Goodwin L."/>
            <person name="Thompson L.S."/>
            <person name="Brettin T."/>
            <person name="Detter J.C."/>
            <person name="Han C."/>
            <person name="Schmutz J."/>
            <person name="Larimer F."/>
            <person name="Land M."/>
            <person name="Hauser L."/>
            <person name="Kyrpides N."/>
            <person name="Kim E."/>
            <person name="Stephens C."/>
            <person name="Richardson P."/>
        </authorList>
    </citation>
    <scope>NUCLEOTIDE SEQUENCE [LARGE SCALE GENOMIC DNA]</scope>
    <source>
        <strain evidence="5">K31</strain>
    </source>
</reference>
<dbReference type="PROSITE" id="PS00061">
    <property type="entry name" value="ADH_SHORT"/>
    <property type="match status" value="1"/>
</dbReference>
<dbReference type="GO" id="GO:0016020">
    <property type="term" value="C:membrane"/>
    <property type="evidence" value="ECO:0007669"/>
    <property type="project" value="TreeGrafter"/>
</dbReference>
<dbReference type="Gene3D" id="3.40.50.720">
    <property type="entry name" value="NAD(P)-binding Rossmann-like Domain"/>
    <property type="match status" value="1"/>
</dbReference>
<dbReference type="OrthoDB" id="9781689at2"/>
<sequence length="251" mass="27035" precursor="true">MSLRNKSVLLTGGAGGLGSLVSRRLDAAGARVTVLDRLSPADGADVLIHDLSTPDGVEAAVADVEGRDWDVLVNLAGIQHFGPLELQSADHLLASYLVNLVAPARLTQAVLPRMKARRAGQIVNIGSVFGSIGFAHFVTYSSAKAGLRVFSEALRRELVETGVAVTYIAPRAMRTPLITPKLAQFAKMTRMPLDEPDKVASLIVDAIRTRRRDFSIGLAEFLYIRLNALAPDLVDRALLSNGRKARTLFVD</sequence>
<organism evidence="5">
    <name type="scientific">Caulobacter sp. (strain K31)</name>
    <dbReference type="NCBI Taxonomy" id="366602"/>
    <lineage>
        <taxon>Bacteria</taxon>
        <taxon>Pseudomonadati</taxon>
        <taxon>Pseudomonadota</taxon>
        <taxon>Alphaproteobacteria</taxon>
        <taxon>Caulobacterales</taxon>
        <taxon>Caulobacteraceae</taxon>
        <taxon>Caulobacter</taxon>
    </lineage>
</organism>
<dbReference type="CDD" id="cd05233">
    <property type="entry name" value="SDR_c"/>
    <property type="match status" value="1"/>
</dbReference>
<proteinExistence type="inferred from homology"/>
<feature type="domain" description="Ketoreductase" evidence="4">
    <location>
        <begin position="6"/>
        <end position="171"/>
    </location>
</feature>
<evidence type="ECO:0000256" key="2">
    <source>
        <dbReference type="ARBA" id="ARBA00023002"/>
    </source>
</evidence>
<dbReference type="Pfam" id="PF00106">
    <property type="entry name" value="adh_short"/>
    <property type="match status" value="1"/>
</dbReference>
<dbReference type="eggNOG" id="COG0300">
    <property type="taxonomic scope" value="Bacteria"/>
</dbReference>
<evidence type="ECO:0000313" key="5">
    <source>
        <dbReference type="EMBL" id="ABZ69681.1"/>
    </source>
</evidence>
<dbReference type="PANTHER" id="PTHR44196:SF1">
    <property type="entry name" value="DEHYDROGENASE_REDUCTASE SDR FAMILY MEMBER 7B"/>
    <property type="match status" value="1"/>
</dbReference>
<dbReference type="STRING" id="366602.Caul_0547"/>
<dbReference type="GO" id="GO:0016491">
    <property type="term" value="F:oxidoreductase activity"/>
    <property type="evidence" value="ECO:0007669"/>
    <property type="project" value="UniProtKB-KW"/>
</dbReference>
<evidence type="ECO:0000256" key="1">
    <source>
        <dbReference type="ARBA" id="ARBA00006484"/>
    </source>
</evidence>
<evidence type="ECO:0000256" key="3">
    <source>
        <dbReference type="RuleBase" id="RU000363"/>
    </source>
</evidence>
<dbReference type="InterPro" id="IPR002347">
    <property type="entry name" value="SDR_fam"/>
</dbReference>
<keyword evidence="2" id="KW-0560">Oxidoreductase</keyword>
<dbReference type="InterPro" id="IPR036291">
    <property type="entry name" value="NAD(P)-bd_dom_sf"/>
</dbReference>
<dbReference type="HOGENOM" id="CLU_010194_2_1_5"/>
<gene>
    <name evidence="5" type="ordered locus">Caul_0547</name>
</gene>
<dbReference type="KEGG" id="cak:Caul_0547"/>
<dbReference type="InterPro" id="IPR020904">
    <property type="entry name" value="Sc_DH/Rdtase_CS"/>
</dbReference>
<evidence type="ECO:0000259" key="4">
    <source>
        <dbReference type="SMART" id="SM00822"/>
    </source>
</evidence>
<dbReference type="SMART" id="SM00822">
    <property type="entry name" value="PKS_KR"/>
    <property type="match status" value="1"/>
</dbReference>
<dbReference type="InterPro" id="IPR057326">
    <property type="entry name" value="KR_dom"/>
</dbReference>
<dbReference type="PANTHER" id="PTHR44196">
    <property type="entry name" value="DEHYDROGENASE/REDUCTASE SDR FAMILY MEMBER 7B"/>
    <property type="match status" value="1"/>
</dbReference>
<name>B0T7E3_CAUSK</name>
<accession>B0T7E3</accession>
<dbReference type="EMBL" id="CP000927">
    <property type="protein sequence ID" value="ABZ69681.1"/>
    <property type="molecule type" value="Genomic_DNA"/>
</dbReference>